<evidence type="ECO:0000313" key="5">
    <source>
        <dbReference type="Proteomes" id="UP000594262"/>
    </source>
</evidence>
<dbReference type="GO" id="GO:0005615">
    <property type="term" value="C:extracellular space"/>
    <property type="evidence" value="ECO:0007669"/>
    <property type="project" value="TreeGrafter"/>
</dbReference>
<dbReference type="AlphaFoldDB" id="A0A7M5WUI5"/>
<name>A0A7M5WUI5_9CNID</name>
<feature type="chain" id="PRO_5029671652" description="Fibrinogen C-terminal domain-containing protein" evidence="1">
    <location>
        <begin position="25"/>
        <end position="308"/>
    </location>
</feature>
<protein>
    <recommendedName>
        <fullName evidence="6">Fibrinogen C-terminal domain-containing protein</fullName>
    </recommendedName>
</protein>
<dbReference type="PROSITE" id="PS50948">
    <property type="entry name" value="PAN"/>
    <property type="match status" value="1"/>
</dbReference>
<dbReference type="InterPro" id="IPR003609">
    <property type="entry name" value="Pan_app"/>
</dbReference>
<organism evidence="4 5">
    <name type="scientific">Clytia hemisphaerica</name>
    <dbReference type="NCBI Taxonomy" id="252671"/>
    <lineage>
        <taxon>Eukaryota</taxon>
        <taxon>Metazoa</taxon>
        <taxon>Cnidaria</taxon>
        <taxon>Hydrozoa</taxon>
        <taxon>Hydroidolina</taxon>
        <taxon>Leptothecata</taxon>
        <taxon>Obeliida</taxon>
        <taxon>Clytiidae</taxon>
        <taxon>Clytia</taxon>
    </lineage>
</organism>
<evidence type="ECO:0000256" key="1">
    <source>
        <dbReference type="SAM" id="SignalP"/>
    </source>
</evidence>
<dbReference type="SUPFAM" id="SSF56496">
    <property type="entry name" value="Fibrinogen C-terminal domain-like"/>
    <property type="match status" value="1"/>
</dbReference>
<evidence type="ECO:0008006" key="6">
    <source>
        <dbReference type="Google" id="ProtNLM"/>
    </source>
</evidence>
<keyword evidence="1" id="KW-0732">Signal</keyword>
<dbReference type="OrthoDB" id="6514358at2759"/>
<dbReference type="SMART" id="SM00186">
    <property type="entry name" value="FBG"/>
    <property type="match status" value="1"/>
</dbReference>
<proteinExistence type="predicted"/>
<evidence type="ECO:0000313" key="4">
    <source>
        <dbReference type="EnsemblMetazoa" id="CLYHEMP013334.1"/>
    </source>
</evidence>
<dbReference type="PROSITE" id="PS51406">
    <property type="entry name" value="FIBRINOGEN_C_2"/>
    <property type="match status" value="1"/>
</dbReference>
<evidence type="ECO:0000259" key="2">
    <source>
        <dbReference type="PROSITE" id="PS50948"/>
    </source>
</evidence>
<dbReference type="InterPro" id="IPR002181">
    <property type="entry name" value="Fibrinogen_a/b/g_C_dom"/>
</dbReference>
<dbReference type="InterPro" id="IPR050373">
    <property type="entry name" value="Fibrinogen_C-term_domain"/>
</dbReference>
<feature type="domain" description="Fibrinogen C-terminal" evidence="3">
    <location>
        <begin position="96"/>
        <end position="278"/>
    </location>
</feature>
<dbReference type="EnsemblMetazoa" id="CLYHEMT013334.1">
    <property type="protein sequence ID" value="CLYHEMP013334.1"/>
    <property type="gene ID" value="CLYHEMG013334"/>
</dbReference>
<feature type="domain" description="Apple" evidence="2">
    <location>
        <begin position="22"/>
        <end position="105"/>
    </location>
</feature>
<dbReference type="RefSeq" id="XP_066910641.1">
    <property type="nucleotide sequence ID" value="XM_067054540.1"/>
</dbReference>
<feature type="signal peptide" evidence="1">
    <location>
        <begin position="1"/>
        <end position="24"/>
    </location>
</feature>
<sequence length="308" mass="35444">MALKMDPKILVLFLALIQIKATKTSPDYHLLSSNGMPPSHPYQTVRTPYKQQCISMCATSPTECRSFAVQQDAGWFRCLLFDVTTNVEDLLPSTGMEYFLDIQSCQDWYRVGARVSGVYEMNLMGKGKRRVSCNMEVSGGGWMVIFRKNKASNENFQRTWEEYREGFGDINREFRMGNELINRVTNSGAKYYIFVWAKTFDGNITVSKYGSFYIEEESNDYRIHFDDKLLEGFASFGGDNGNNDKNVNGMGFSTLEIDNDGRSGNCAGKHGPSWYNDCSRLHVFKNNKLVWHSPHNYYQIMEWMIKEM</sequence>
<dbReference type="Gene3D" id="4.10.530.10">
    <property type="entry name" value="Gamma-fibrinogen Carboxyl Terminal Fragment, domain 2"/>
    <property type="match status" value="1"/>
</dbReference>
<reference evidence="4" key="1">
    <citation type="submission" date="2021-01" db="UniProtKB">
        <authorList>
            <consortium name="EnsemblMetazoa"/>
        </authorList>
    </citation>
    <scope>IDENTIFICATION</scope>
</reference>
<dbReference type="Gene3D" id="3.90.215.10">
    <property type="entry name" value="Gamma Fibrinogen, chain A, domain 1"/>
    <property type="match status" value="1"/>
</dbReference>
<dbReference type="Proteomes" id="UP000594262">
    <property type="component" value="Unplaced"/>
</dbReference>
<accession>A0A7M5WUI5</accession>
<dbReference type="PANTHER" id="PTHR19143">
    <property type="entry name" value="FIBRINOGEN/TENASCIN/ANGIOPOEITIN"/>
    <property type="match status" value="1"/>
</dbReference>
<dbReference type="Pfam" id="PF00147">
    <property type="entry name" value="Fibrinogen_C"/>
    <property type="match status" value="1"/>
</dbReference>
<evidence type="ECO:0000259" key="3">
    <source>
        <dbReference type="PROSITE" id="PS51406"/>
    </source>
</evidence>
<dbReference type="InterPro" id="IPR014716">
    <property type="entry name" value="Fibrinogen_a/b/g_C_1"/>
</dbReference>
<keyword evidence="5" id="KW-1185">Reference proteome</keyword>
<dbReference type="InterPro" id="IPR036056">
    <property type="entry name" value="Fibrinogen-like_C"/>
</dbReference>
<dbReference type="GeneID" id="136797963"/>